<sequence>MWTHLRASPDTRDTLSPRISPKGANERRVLVDHPGSRSNAEDGINCRAAVPRSLRRPLKRRYAYLVHASSTLRGQVRNASRHVPLVRLLKRNIVGHVIPQSPSERRRGETDKGGDRIRKKINTSVEAERRKKPCGGLPLEMLTRWFVVSNYFDRLFKILRTIRCDLLYKTMLAIPVLKVYILILSFVKDELRDTRRILEGRVDIFCNKAFRNEALWRNRSYLRYINNKVGRERTILLSLQRFGESEIVAMCETDG</sequence>
<name>A0ABD1ZTE0_VESSQ</name>
<gene>
    <name evidence="2" type="ORF">V1478_018655</name>
</gene>
<proteinExistence type="predicted"/>
<accession>A0ABD1ZTE0</accession>
<organism evidence="2 3">
    <name type="scientific">Vespula squamosa</name>
    <name type="common">Southern yellow jacket</name>
    <name type="synonym">Wasp</name>
    <dbReference type="NCBI Taxonomy" id="30214"/>
    <lineage>
        <taxon>Eukaryota</taxon>
        <taxon>Metazoa</taxon>
        <taxon>Ecdysozoa</taxon>
        <taxon>Arthropoda</taxon>
        <taxon>Hexapoda</taxon>
        <taxon>Insecta</taxon>
        <taxon>Pterygota</taxon>
        <taxon>Neoptera</taxon>
        <taxon>Endopterygota</taxon>
        <taxon>Hymenoptera</taxon>
        <taxon>Apocrita</taxon>
        <taxon>Aculeata</taxon>
        <taxon>Vespoidea</taxon>
        <taxon>Vespidae</taxon>
        <taxon>Vespinae</taxon>
        <taxon>Vespula</taxon>
    </lineage>
</organism>
<dbReference type="AlphaFoldDB" id="A0ABD1ZTE0"/>
<evidence type="ECO:0000313" key="2">
    <source>
        <dbReference type="EMBL" id="KAL2711634.1"/>
    </source>
</evidence>
<keyword evidence="3" id="KW-1185">Reference proteome</keyword>
<evidence type="ECO:0000313" key="3">
    <source>
        <dbReference type="Proteomes" id="UP001607302"/>
    </source>
</evidence>
<protein>
    <submittedName>
        <fullName evidence="2">Uncharacterized protein</fullName>
    </submittedName>
</protein>
<reference evidence="2 3" key="1">
    <citation type="journal article" date="2024" name="Ann. Entomol. Soc. Am.">
        <title>Genomic analyses of the southern and eastern yellowjacket wasps (Hymenoptera: Vespidae) reveal evolutionary signatures of social life.</title>
        <authorList>
            <person name="Catto M.A."/>
            <person name="Caine P.B."/>
            <person name="Orr S.E."/>
            <person name="Hunt B.G."/>
            <person name="Goodisman M.A.D."/>
        </authorList>
    </citation>
    <scope>NUCLEOTIDE SEQUENCE [LARGE SCALE GENOMIC DNA]</scope>
    <source>
        <strain evidence="2">233</strain>
        <tissue evidence="2">Head and thorax</tissue>
    </source>
</reference>
<comment type="caution">
    <text evidence="2">The sequence shown here is derived from an EMBL/GenBank/DDBJ whole genome shotgun (WGS) entry which is preliminary data.</text>
</comment>
<evidence type="ECO:0000256" key="1">
    <source>
        <dbReference type="SAM" id="MobiDB-lite"/>
    </source>
</evidence>
<dbReference type="EMBL" id="JAUDFV010000173">
    <property type="protein sequence ID" value="KAL2711634.1"/>
    <property type="molecule type" value="Genomic_DNA"/>
</dbReference>
<dbReference type="Proteomes" id="UP001607302">
    <property type="component" value="Unassembled WGS sequence"/>
</dbReference>
<feature type="region of interest" description="Disordered" evidence="1">
    <location>
        <begin position="1"/>
        <end position="25"/>
    </location>
</feature>